<evidence type="ECO:0000313" key="2">
    <source>
        <dbReference type="EMBL" id="CAD8889653.1"/>
    </source>
</evidence>
<accession>A0A6U5HPS5</accession>
<organism evidence="2">
    <name type="scientific">Corethron hystrix</name>
    <dbReference type="NCBI Taxonomy" id="216773"/>
    <lineage>
        <taxon>Eukaryota</taxon>
        <taxon>Sar</taxon>
        <taxon>Stramenopiles</taxon>
        <taxon>Ochrophyta</taxon>
        <taxon>Bacillariophyta</taxon>
        <taxon>Coscinodiscophyceae</taxon>
        <taxon>Corethrophycidae</taxon>
        <taxon>Corethrales</taxon>
        <taxon>Corethraceae</taxon>
        <taxon>Corethron</taxon>
    </lineage>
</organism>
<gene>
    <name evidence="2" type="ORF">CHYS00102_LOCUS16858</name>
    <name evidence="3" type="ORF">CHYS00102_LOCUS16862</name>
</gene>
<dbReference type="EMBL" id="HBFR01023499">
    <property type="protein sequence ID" value="CAD8889653.1"/>
    <property type="molecule type" value="Transcribed_RNA"/>
</dbReference>
<feature type="compositionally biased region" description="Low complexity" evidence="1">
    <location>
        <begin position="37"/>
        <end position="48"/>
    </location>
</feature>
<reference evidence="2" key="1">
    <citation type="submission" date="2021-01" db="EMBL/GenBank/DDBJ databases">
        <authorList>
            <person name="Corre E."/>
            <person name="Pelletier E."/>
            <person name="Niang G."/>
            <person name="Scheremetjew M."/>
            <person name="Finn R."/>
            <person name="Kale V."/>
            <person name="Holt S."/>
            <person name="Cochrane G."/>
            <person name="Meng A."/>
            <person name="Brown T."/>
            <person name="Cohen L."/>
        </authorList>
    </citation>
    <scope>NUCLEOTIDE SEQUENCE</scope>
    <source>
        <strain evidence="2">308</strain>
    </source>
</reference>
<evidence type="ECO:0000313" key="3">
    <source>
        <dbReference type="EMBL" id="CAD8889657.1"/>
    </source>
</evidence>
<feature type="region of interest" description="Disordered" evidence="1">
    <location>
        <begin position="15"/>
        <end position="50"/>
    </location>
</feature>
<protein>
    <submittedName>
        <fullName evidence="2">Uncharacterized protein</fullName>
    </submittedName>
</protein>
<evidence type="ECO:0000256" key="1">
    <source>
        <dbReference type="SAM" id="MobiDB-lite"/>
    </source>
</evidence>
<proteinExistence type="predicted"/>
<sequence>MVECSRKRIMSKDATFASVESENEGTKRLKSANGEKNSNVSSVPSQNNGETSFQRCCNTLLADKVLSLNRNIGQKAAKNDANGIETIEEPQVVPSNFTPALDFVNAKKTIPRCYPKSTDQILTLARQQLILNIIKRDIKHSMIEYVCIDIQQSSSNSYTDEVTLTAPRKVMNDVICKVDKILSDSIALYNIKNMNCIELILQLETSGSIGGKVYDICPEMENQVGLLVVGANEGSELHKVVGPAVKTGLCISQIEEIKVVSSIQVKNAWHVVRKRGSRFANVTCSFPKSSDLSSILAERIIKKHIINARILEDTIIASNDTTTDDGSMSSEISVILPPVDKILVKPEGKTKVASFESDQIEQDTNKHMEKLVTLSQKRKHTEKDMLSENKHLETSEKMEDSSWNKIFRKKFNPVCDIEYQKMVKKNTALGSMWRKHKLLYGDVCNEDCMCVSDLKTLCENVIQDSKKSTKFNIDSYNEVGFVSHFHPRFYKKVKEGYPSLNGAIILEKLVKMWKKHTRTMRYGMKCNKNCECEDGWENIFVPTFLGPMETIAKSVNTSKCVPKKSLPEGKTSHSTSTQKLKKKTILLKGDKSGALIQPSQKVSLLANIQTPSAQNFSYTFDTDKPMGICFFTINSVCTVLSVDRNNQVISNTGIKAGFIVKTVLVKDSITHSKTVDILSHDMVKVLYKNAAKGKKKLRLSFTQGSVESFEKEIRTDFWTDNGEWKGFHLHHWAGGSPCVYSPLPCSSSSKERNNSSAESMIECTQNLRKLRDTNLTAESILRITKYTENGNNFGLRSAHTVSSIPTLKKVRFCDGDALSSVVSYVTFIQCEEKHKDDSVVKKALSMDFKEFLNFLLSGADFSQEDMWEKSPTIHINQKICDIRDTIEHGNCNSFSKKSKTAELKDLELKSTLLQIYSDGEVLLENAEKMWKWATIEYKLFGLDQLVLKERGRSDAHVENLIFCVAKVNHEKLISSELSHEKEYHDSVCWNDNESSFKFHYNLESDRSHDLCFEISVFKGAVKVNFPQTTNVRIAIWKNFPIPNNIAVSIKKKWSQGGYEKYFEDYLIRPYDGDSDNKNYIQNGARIKCKLCIASGDDNLIGAKKKILSRNIALLIDRIEQLQNRVESDVKLDSSLKNTCNFSLLHAAIITEDEQLVQRLLNLGADSTVKFTSSLIPVSADHTTFFYGSSLDLVELMLKKATSKICVQTLSNIKLILLSSLEKHKAETFASNLFAEKVCVKTLKGESNHDSGIVSNEQVKAKKKPLTSSVSKHQDMNHDGKEFKQTCTNYCDLNCNEVFVKNKKTLLAARLPEPSFTSSSLEIHKNQYNVSNDAQYQCEQLYPITNFQNVYVKIFPKGSVLKNDLCWHVKHNDIGTTVIFKSPQESYRHYYPEGFGGQLRDEIWWYSDVKTAKMVAFSVFLNSLVREGVLKDAQHDKMGKVMWKGTLKQFDHNVQRNEDVAFL</sequence>
<name>A0A6U5HPS5_9STRA</name>
<dbReference type="EMBL" id="HBFR01023503">
    <property type="protein sequence ID" value="CAD8889657.1"/>
    <property type="molecule type" value="Transcribed_RNA"/>
</dbReference>